<keyword evidence="16" id="KW-0862">Zinc</keyword>
<evidence type="ECO:0000256" key="7">
    <source>
        <dbReference type="ARBA" id="ARBA00022533"/>
    </source>
</evidence>
<keyword evidence="9 30" id="KW-0328">Glycosyltransferase</keyword>
<dbReference type="GO" id="GO:0005730">
    <property type="term" value="C:nucleolus"/>
    <property type="evidence" value="ECO:0007669"/>
    <property type="project" value="UniProtKB-SubCell"/>
</dbReference>
<dbReference type="FunFam" id="1.10.20.130:FF:000001">
    <property type="entry name" value="Poly [ADP-ribose] polymerase"/>
    <property type="match status" value="1"/>
</dbReference>
<dbReference type="SMART" id="SM00773">
    <property type="entry name" value="WGR"/>
    <property type="match status" value="1"/>
</dbReference>
<dbReference type="InterPro" id="IPR036420">
    <property type="entry name" value="BRCT_dom_sf"/>
</dbReference>
<evidence type="ECO:0000313" key="38">
    <source>
        <dbReference type="Proteomes" id="UP000507470"/>
    </source>
</evidence>
<dbReference type="Proteomes" id="UP000507470">
    <property type="component" value="Unassembled WGS sequence"/>
</dbReference>
<evidence type="ECO:0000256" key="31">
    <source>
        <dbReference type="SAM" id="MobiDB-lite"/>
    </source>
</evidence>
<dbReference type="Pfam" id="PF02877">
    <property type="entry name" value="PARP_reg"/>
    <property type="match status" value="1"/>
</dbReference>
<evidence type="ECO:0000256" key="3">
    <source>
        <dbReference type="ARBA" id="ARBA00004604"/>
    </source>
</evidence>
<evidence type="ECO:0000256" key="17">
    <source>
        <dbReference type="ARBA" id="ARBA00022859"/>
    </source>
</evidence>
<dbReference type="InterPro" id="IPR049296">
    <property type="entry name" value="PARP1-like_PADR1_N"/>
</dbReference>
<evidence type="ECO:0000256" key="29">
    <source>
        <dbReference type="ARBA" id="ARBA00048575"/>
    </source>
</evidence>
<keyword evidence="15" id="KW-0863">Zinc-finger</keyword>
<dbReference type="InterPro" id="IPR001510">
    <property type="entry name" value="Znf_PARP"/>
</dbReference>
<dbReference type="CDD" id="cd08001">
    <property type="entry name" value="WGR_PARP1_like"/>
    <property type="match status" value="1"/>
</dbReference>
<organism evidence="37 38">
    <name type="scientific">Mytilus coruscus</name>
    <name type="common">Sea mussel</name>
    <dbReference type="NCBI Taxonomy" id="42192"/>
    <lineage>
        <taxon>Eukaryota</taxon>
        <taxon>Metazoa</taxon>
        <taxon>Spiralia</taxon>
        <taxon>Lophotrochozoa</taxon>
        <taxon>Mollusca</taxon>
        <taxon>Bivalvia</taxon>
        <taxon>Autobranchia</taxon>
        <taxon>Pteriomorphia</taxon>
        <taxon>Mytilida</taxon>
        <taxon>Mytiloidea</taxon>
        <taxon>Mytilidae</taxon>
        <taxon>Mytilinae</taxon>
        <taxon>Mytilus</taxon>
    </lineage>
</organism>
<dbReference type="GO" id="GO:0008270">
    <property type="term" value="F:zinc ion binding"/>
    <property type="evidence" value="ECO:0007669"/>
    <property type="project" value="UniProtKB-KW"/>
</dbReference>
<feature type="domain" description="PARP catalytic" evidence="34">
    <location>
        <begin position="764"/>
        <end position="1020"/>
    </location>
</feature>
<keyword evidence="12" id="KW-0479">Metal-binding</keyword>
<dbReference type="SMART" id="SM00292">
    <property type="entry name" value="BRCT"/>
    <property type="match status" value="1"/>
</dbReference>
<dbReference type="SUPFAM" id="SSF52113">
    <property type="entry name" value="BRCT domain"/>
    <property type="match status" value="1"/>
</dbReference>
<keyword evidence="14" id="KW-0013">ADP-ribosylation</keyword>
<keyword evidence="10 30" id="KW-0808">Transferase</keyword>
<feature type="domain" description="PARP-type" evidence="32">
    <location>
        <begin position="4"/>
        <end position="86"/>
    </location>
</feature>
<evidence type="ECO:0000256" key="22">
    <source>
        <dbReference type="ARBA" id="ARBA00023242"/>
    </source>
</evidence>
<evidence type="ECO:0000256" key="16">
    <source>
        <dbReference type="ARBA" id="ARBA00022833"/>
    </source>
</evidence>
<dbReference type="InterPro" id="IPR036616">
    <property type="entry name" value="Poly(ADP-ribose)pol_reg_dom_sf"/>
</dbReference>
<dbReference type="Pfam" id="PF05406">
    <property type="entry name" value="WGR"/>
    <property type="match status" value="1"/>
</dbReference>
<dbReference type="Gene3D" id="3.90.228.10">
    <property type="match status" value="1"/>
</dbReference>
<dbReference type="EC" id="2.4.2.-" evidence="30"/>
<dbReference type="SMART" id="SM01335">
    <property type="entry name" value="PADR1"/>
    <property type="match status" value="1"/>
</dbReference>
<keyword evidence="4" id="KW-0158">Chromosome</keyword>
<evidence type="ECO:0000259" key="34">
    <source>
        <dbReference type="PROSITE" id="PS51059"/>
    </source>
</evidence>
<keyword evidence="38" id="KW-1185">Reference proteome</keyword>
<dbReference type="FunFam" id="3.40.50.10190:FF:000051">
    <property type="entry name" value="Poly [ADP-ribose] polymerase"/>
    <property type="match status" value="1"/>
</dbReference>
<dbReference type="PANTHER" id="PTHR10459:SF112">
    <property type="entry name" value="POLY [ADP-RIBOSE] POLYMERASE 1"/>
    <property type="match status" value="1"/>
</dbReference>
<dbReference type="CDD" id="cd01437">
    <property type="entry name" value="parp_like"/>
    <property type="match status" value="1"/>
</dbReference>
<dbReference type="SUPFAM" id="SSF47587">
    <property type="entry name" value="Domain of poly(ADP-ribose) polymerase"/>
    <property type="match status" value="1"/>
</dbReference>
<evidence type="ECO:0000256" key="9">
    <source>
        <dbReference type="ARBA" id="ARBA00022676"/>
    </source>
</evidence>
<dbReference type="AlphaFoldDB" id="A0A6J8EKX9"/>
<keyword evidence="5" id="KW-0963">Cytoplasm</keyword>
<keyword evidence="6" id="KW-1017">Isopeptide bond</keyword>
<evidence type="ECO:0000256" key="20">
    <source>
        <dbReference type="ARBA" id="ARBA00023125"/>
    </source>
</evidence>
<keyword evidence="20" id="KW-0238">DNA-binding</keyword>
<dbReference type="InterPro" id="IPR050800">
    <property type="entry name" value="ARTD/PARP"/>
</dbReference>
<dbReference type="InterPro" id="IPR036930">
    <property type="entry name" value="WGR_dom_sf"/>
</dbReference>
<evidence type="ECO:0000259" key="32">
    <source>
        <dbReference type="PROSITE" id="PS50064"/>
    </source>
</evidence>
<keyword evidence="8" id="KW-0399">Innate immunity</keyword>
<feature type="domain" description="BRCT" evidence="33">
    <location>
        <begin position="369"/>
        <end position="460"/>
    </location>
</feature>
<comment type="subcellular location">
    <subcellularLocation>
        <location evidence="1">Chromosome</location>
    </subcellularLocation>
    <subcellularLocation>
        <location evidence="2">Cytoplasm</location>
        <location evidence="2">Cytosol</location>
    </subcellularLocation>
    <subcellularLocation>
        <location evidence="3">Nucleus</location>
        <location evidence="3">Nucleolus</location>
    </subcellularLocation>
</comment>
<evidence type="ECO:0000256" key="11">
    <source>
        <dbReference type="ARBA" id="ARBA00022695"/>
    </source>
</evidence>
<evidence type="ECO:0000256" key="28">
    <source>
        <dbReference type="ARBA" id="ARBA00048339"/>
    </source>
</evidence>
<dbReference type="EMBL" id="CACVKT020009160">
    <property type="protein sequence ID" value="CAC5420556.1"/>
    <property type="molecule type" value="Genomic_DNA"/>
</dbReference>
<dbReference type="FunFam" id="3.90.228.10:FF:000002">
    <property type="entry name" value="Poly [ADP-ribose] polymerase"/>
    <property type="match status" value="1"/>
</dbReference>
<protein>
    <recommendedName>
        <fullName evidence="30">Poly [ADP-ribose] polymerase</fullName>
        <shortName evidence="30">PARP</shortName>
        <ecNumber evidence="30">2.4.2.-</ecNumber>
    </recommendedName>
</protein>
<dbReference type="PANTHER" id="PTHR10459">
    <property type="entry name" value="DNA LIGASE"/>
    <property type="match status" value="1"/>
</dbReference>
<feature type="region of interest" description="Disordered" evidence="31">
    <location>
        <begin position="350"/>
        <end position="371"/>
    </location>
</feature>
<evidence type="ECO:0000259" key="33">
    <source>
        <dbReference type="PROSITE" id="PS50172"/>
    </source>
</evidence>
<dbReference type="InterPro" id="IPR012317">
    <property type="entry name" value="Poly(ADP-ribose)pol_cat_dom"/>
</dbReference>
<comment type="similarity">
    <text evidence="25">Belongs to the ARTD/PARP family.</text>
</comment>
<keyword evidence="18" id="KW-0805">Transcription regulation</keyword>
<comment type="catalytic activity">
    <reaction evidence="29">
        <text>L-seryl-[protein] + NAD(+) = O-(ADP-D-ribosyl)-L-seryl-[protein] + nicotinamide + H(+)</text>
        <dbReference type="Rhea" id="RHEA:58232"/>
        <dbReference type="Rhea" id="RHEA-COMP:9863"/>
        <dbReference type="Rhea" id="RHEA-COMP:15091"/>
        <dbReference type="ChEBI" id="CHEBI:15378"/>
        <dbReference type="ChEBI" id="CHEBI:17154"/>
        <dbReference type="ChEBI" id="CHEBI:29999"/>
        <dbReference type="ChEBI" id="CHEBI:57540"/>
        <dbReference type="ChEBI" id="CHEBI:142556"/>
    </reaction>
    <physiologicalReaction direction="left-to-right" evidence="29">
        <dbReference type="Rhea" id="RHEA:58233"/>
    </physiologicalReaction>
</comment>
<dbReference type="GO" id="GO:0016779">
    <property type="term" value="F:nucleotidyltransferase activity"/>
    <property type="evidence" value="ECO:0007669"/>
    <property type="project" value="UniProtKB-KW"/>
</dbReference>
<dbReference type="SUPFAM" id="SSF142921">
    <property type="entry name" value="WGR domain-like"/>
    <property type="match status" value="1"/>
</dbReference>
<dbReference type="PROSITE" id="PS51977">
    <property type="entry name" value="WGR"/>
    <property type="match status" value="1"/>
</dbReference>
<dbReference type="Gene3D" id="1.10.20.130">
    <property type="match status" value="1"/>
</dbReference>
<evidence type="ECO:0000256" key="15">
    <source>
        <dbReference type="ARBA" id="ARBA00022771"/>
    </source>
</evidence>
<evidence type="ECO:0000256" key="1">
    <source>
        <dbReference type="ARBA" id="ARBA00004286"/>
    </source>
</evidence>
<dbReference type="PROSITE" id="PS52007">
    <property type="entry name" value="PADR1"/>
    <property type="match status" value="1"/>
</dbReference>
<reference evidence="37 38" key="1">
    <citation type="submission" date="2020-06" db="EMBL/GenBank/DDBJ databases">
        <authorList>
            <person name="Li R."/>
            <person name="Bekaert M."/>
        </authorList>
    </citation>
    <scope>NUCLEOTIDE SEQUENCE [LARGE SCALE GENOMIC DNA]</scope>
    <source>
        <strain evidence="38">wild</strain>
    </source>
</reference>
<feature type="domain" description="PARP-type" evidence="32">
    <location>
        <begin position="104"/>
        <end position="195"/>
    </location>
</feature>
<dbReference type="PROSITE" id="PS50064">
    <property type="entry name" value="ZF_PARP_2"/>
    <property type="match status" value="2"/>
</dbReference>
<name>A0A6J8EKX9_MYTCO</name>
<evidence type="ECO:0000256" key="5">
    <source>
        <dbReference type="ARBA" id="ARBA00022490"/>
    </source>
</evidence>
<keyword evidence="19 30" id="KW-0520">NAD</keyword>
<evidence type="ECO:0000256" key="8">
    <source>
        <dbReference type="ARBA" id="ARBA00022588"/>
    </source>
</evidence>
<evidence type="ECO:0000259" key="35">
    <source>
        <dbReference type="PROSITE" id="PS51060"/>
    </source>
</evidence>
<dbReference type="Pfam" id="PF00644">
    <property type="entry name" value="PARP"/>
    <property type="match status" value="1"/>
</dbReference>
<dbReference type="GO" id="GO:0006302">
    <property type="term" value="P:double-strand break repair"/>
    <property type="evidence" value="ECO:0007669"/>
    <property type="project" value="TreeGrafter"/>
</dbReference>
<evidence type="ECO:0000256" key="23">
    <source>
        <dbReference type="ARBA" id="ARBA00024159"/>
    </source>
</evidence>
<comment type="catalytic activity">
    <reaction evidence="26">
        <text>NAD(+) + (ADP-D-ribosyl)n-acceptor = nicotinamide + (ADP-D-ribosyl)n+1-acceptor + H(+).</text>
        <dbReference type="EC" id="2.4.2.30"/>
    </reaction>
</comment>
<evidence type="ECO:0000256" key="24">
    <source>
        <dbReference type="ARBA" id="ARBA00024164"/>
    </source>
</evidence>
<dbReference type="GO" id="GO:0003950">
    <property type="term" value="F:NAD+ poly-ADP-ribosyltransferase activity"/>
    <property type="evidence" value="ECO:0007669"/>
    <property type="project" value="UniProtKB-UniRule"/>
</dbReference>
<dbReference type="OrthoDB" id="429950at2759"/>
<dbReference type="CDD" id="cd17747">
    <property type="entry name" value="BRCT_PARP1"/>
    <property type="match status" value="1"/>
</dbReference>
<evidence type="ECO:0000256" key="13">
    <source>
        <dbReference type="ARBA" id="ARBA00022737"/>
    </source>
</evidence>
<dbReference type="GO" id="GO:0005829">
    <property type="term" value="C:cytosol"/>
    <property type="evidence" value="ECO:0007669"/>
    <property type="project" value="UniProtKB-SubCell"/>
</dbReference>
<dbReference type="GO" id="GO:0051287">
    <property type="term" value="F:NAD binding"/>
    <property type="evidence" value="ECO:0007669"/>
    <property type="project" value="InterPro"/>
</dbReference>
<evidence type="ECO:0000256" key="25">
    <source>
        <dbReference type="ARBA" id="ARBA00024347"/>
    </source>
</evidence>
<dbReference type="FunFam" id="2.20.25.630:FF:000001">
    <property type="entry name" value="Poly [ADP-ribose] polymerase"/>
    <property type="match status" value="1"/>
</dbReference>
<dbReference type="Gene3D" id="3.40.50.10190">
    <property type="entry name" value="BRCT domain"/>
    <property type="match status" value="1"/>
</dbReference>
<dbReference type="Pfam" id="PF00533">
    <property type="entry name" value="BRCT"/>
    <property type="match status" value="1"/>
</dbReference>
<evidence type="ECO:0000256" key="27">
    <source>
        <dbReference type="ARBA" id="ARBA00048241"/>
    </source>
</evidence>
<dbReference type="PROSITE" id="PS51060">
    <property type="entry name" value="PARP_ALPHA_HD"/>
    <property type="match status" value="1"/>
</dbReference>
<dbReference type="SUPFAM" id="SSF56399">
    <property type="entry name" value="ADP-ribosylation"/>
    <property type="match status" value="1"/>
</dbReference>
<proteinExistence type="inferred from homology"/>
<dbReference type="InterPro" id="IPR038650">
    <property type="entry name" value="PADR1_C_dom_sf"/>
</dbReference>
<evidence type="ECO:0000256" key="12">
    <source>
        <dbReference type="ARBA" id="ARBA00022723"/>
    </source>
</evidence>
<evidence type="ECO:0000256" key="14">
    <source>
        <dbReference type="ARBA" id="ARBA00022765"/>
    </source>
</evidence>
<dbReference type="InterPro" id="IPR008288">
    <property type="entry name" value="PARP"/>
</dbReference>
<evidence type="ECO:0000256" key="26">
    <source>
        <dbReference type="ARBA" id="ARBA00033987"/>
    </source>
</evidence>
<dbReference type="Gene3D" id="2.20.25.630">
    <property type="match status" value="1"/>
</dbReference>
<comment type="catalytic activity">
    <reaction evidence="27">
        <text>L-histidyl-[protein] + NAD(+) = N(tele)-(ADP-D-ribosyl)-L-histidyl-[protein] + nicotinamide + H(+)</text>
        <dbReference type="Rhea" id="RHEA:72071"/>
        <dbReference type="Rhea" id="RHEA-COMP:9745"/>
        <dbReference type="Rhea" id="RHEA-COMP:18085"/>
        <dbReference type="ChEBI" id="CHEBI:15378"/>
        <dbReference type="ChEBI" id="CHEBI:17154"/>
        <dbReference type="ChEBI" id="CHEBI:29979"/>
        <dbReference type="ChEBI" id="CHEBI:57540"/>
        <dbReference type="ChEBI" id="CHEBI:191398"/>
    </reaction>
    <physiologicalReaction direction="left-to-right" evidence="27">
        <dbReference type="Rhea" id="RHEA:72072"/>
    </physiologicalReaction>
</comment>
<dbReference type="Pfam" id="PF08063">
    <property type="entry name" value="Zn_ribbon_PADR1"/>
    <property type="match status" value="1"/>
</dbReference>
<keyword evidence="17" id="KW-0391">Immunity</keyword>
<evidence type="ECO:0000256" key="30">
    <source>
        <dbReference type="RuleBase" id="RU362114"/>
    </source>
</evidence>
<evidence type="ECO:0000259" key="36">
    <source>
        <dbReference type="PROSITE" id="PS51977"/>
    </source>
</evidence>
<dbReference type="InterPro" id="IPR036957">
    <property type="entry name" value="Znf_PARP_sf"/>
</dbReference>
<dbReference type="SMART" id="SM01336">
    <property type="entry name" value="zf-PARP"/>
    <property type="match status" value="2"/>
</dbReference>
<dbReference type="PIRSF" id="PIRSF000489">
    <property type="entry name" value="NAD_ADPRT"/>
    <property type="match status" value="1"/>
</dbReference>
<dbReference type="GO" id="GO:1990404">
    <property type="term" value="F:NAD+-protein mono-ADP-ribosyltransferase activity"/>
    <property type="evidence" value="ECO:0007669"/>
    <property type="project" value="TreeGrafter"/>
</dbReference>
<keyword evidence="13" id="KW-0677">Repeat</keyword>
<dbReference type="GO" id="GO:0045087">
    <property type="term" value="P:innate immune response"/>
    <property type="evidence" value="ECO:0007669"/>
    <property type="project" value="UniProtKB-KW"/>
</dbReference>
<comment type="catalytic activity">
    <reaction evidence="28">
        <text>L-tyrosyl-[protein] + NAD(+) = O-(ADP-D-ribosyl)-L-tyrosyl-[protein] + nicotinamide + H(+)</text>
        <dbReference type="Rhea" id="RHEA:58236"/>
        <dbReference type="Rhea" id="RHEA-COMP:10136"/>
        <dbReference type="Rhea" id="RHEA-COMP:15092"/>
        <dbReference type="ChEBI" id="CHEBI:15378"/>
        <dbReference type="ChEBI" id="CHEBI:17154"/>
        <dbReference type="ChEBI" id="CHEBI:46858"/>
        <dbReference type="ChEBI" id="CHEBI:57540"/>
        <dbReference type="ChEBI" id="CHEBI:142557"/>
    </reaction>
    <physiologicalReaction direction="left-to-right" evidence="28">
        <dbReference type="Rhea" id="RHEA:58237"/>
    </physiologicalReaction>
</comment>
<evidence type="ECO:0000256" key="2">
    <source>
        <dbReference type="ARBA" id="ARBA00004514"/>
    </source>
</evidence>
<comment type="catalytic activity">
    <reaction evidence="24">
        <text>L-aspartyl-[protein] + NAD(+) = 4-O-(ADP-D-ribosyl)-L-aspartyl-[protein] + nicotinamide</text>
        <dbReference type="Rhea" id="RHEA:54424"/>
        <dbReference type="Rhea" id="RHEA-COMP:9867"/>
        <dbReference type="Rhea" id="RHEA-COMP:13832"/>
        <dbReference type="ChEBI" id="CHEBI:17154"/>
        <dbReference type="ChEBI" id="CHEBI:29961"/>
        <dbReference type="ChEBI" id="CHEBI:57540"/>
        <dbReference type="ChEBI" id="CHEBI:138102"/>
    </reaction>
    <physiologicalReaction direction="left-to-right" evidence="24">
        <dbReference type="Rhea" id="RHEA:54425"/>
    </physiologicalReaction>
</comment>
<keyword evidence="7" id="KW-0021">Allosteric enzyme</keyword>
<keyword evidence="21" id="KW-0804">Transcription</keyword>
<dbReference type="Gene3D" id="1.20.142.10">
    <property type="entry name" value="Poly(ADP-ribose) polymerase, regulatory domain"/>
    <property type="match status" value="1"/>
</dbReference>
<feature type="domain" description="PARP alpha-helical" evidence="35">
    <location>
        <begin position="640"/>
        <end position="757"/>
    </location>
</feature>
<keyword evidence="11" id="KW-0548">Nucleotidyltransferase</keyword>
<evidence type="ECO:0000256" key="4">
    <source>
        <dbReference type="ARBA" id="ARBA00022454"/>
    </source>
</evidence>
<dbReference type="Pfam" id="PF00645">
    <property type="entry name" value="zf-PARP"/>
    <property type="match status" value="2"/>
</dbReference>
<dbReference type="SUPFAM" id="SSF57716">
    <property type="entry name" value="Glucocorticoid receptor-like (DNA-binding domain)"/>
    <property type="match status" value="2"/>
</dbReference>
<evidence type="ECO:0000256" key="18">
    <source>
        <dbReference type="ARBA" id="ARBA00023015"/>
    </source>
</evidence>
<dbReference type="PROSITE" id="PS51059">
    <property type="entry name" value="PARP_CATALYTIC"/>
    <property type="match status" value="1"/>
</dbReference>
<comment type="catalytic activity">
    <reaction evidence="23">
        <text>L-glutamyl-[protein] + NAD(+) = 5-O-(ADP-D-ribosyl)-L-glutamyl-[protein] + nicotinamide</text>
        <dbReference type="Rhea" id="RHEA:58224"/>
        <dbReference type="Rhea" id="RHEA-COMP:10208"/>
        <dbReference type="Rhea" id="RHEA-COMP:15089"/>
        <dbReference type="ChEBI" id="CHEBI:17154"/>
        <dbReference type="ChEBI" id="CHEBI:29973"/>
        <dbReference type="ChEBI" id="CHEBI:57540"/>
        <dbReference type="ChEBI" id="CHEBI:142540"/>
    </reaction>
    <physiologicalReaction direction="left-to-right" evidence="23">
        <dbReference type="Rhea" id="RHEA:58225"/>
    </physiologicalReaction>
</comment>
<dbReference type="GO" id="GO:0003677">
    <property type="term" value="F:DNA binding"/>
    <property type="evidence" value="ECO:0007669"/>
    <property type="project" value="UniProtKB-KW"/>
</dbReference>
<dbReference type="InterPro" id="IPR004102">
    <property type="entry name" value="Poly(ADP-ribose)pol_reg_dom"/>
</dbReference>
<dbReference type="PROSITE" id="PS50172">
    <property type="entry name" value="BRCT"/>
    <property type="match status" value="1"/>
</dbReference>
<dbReference type="GO" id="GO:0070212">
    <property type="term" value="P:protein poly-ADP-ribosylation"/>
    <property type="evidence" value="ECO:0007669"/>
    <property type="project" value="TreeGrafter"/>
</dbReference>
<evidence type="ECO:0000256" key="6">
    <source>
        <dbReference type="ARBA" id="ARBA00022499"/>
    </source>
</evidence>
<dbReference type="InterPro" id="IPR001357">
    <property type="entry name" value="BRCT_dom"/>
</dbReference>
<dbReference type="FunFam" id="1.20.142.10:FF:000001">
    <property type="entry name" value="Poly [ADP-ribose] polymerase"/>
    <property type="match status" value="1"/>
</dbReference>
<dbReference type="GO" id="GO:0005694">
    <property type="term" value="C:chromosome"/>
    <property type="evidence" value="ECO:0007669"/>
    <property type="project" value="UniProtKB-SubCell"/>
</dbReference>
<feature type="domain" description="WGR" evidence="36">
    <location>
        <begin position="520"/>
        <end position="617"/>
    </location>
</feature>
<evidence type="ECO:0000256" key="10">
    <source>
        <dbReference type="ARBA" id="ARBA00022679"/>
    </source>
</evidence>
<evidence type="ECO:0000313" key="37">
    <source>
        <dbReference type="EMBL" id="CAC5420556.1"/>
    </source>
</evidence>
<gene>
    <name evidence="37" type="ORF">MCOR_52774</name>
</gene>
<feature type="region of interest" description="Disordered" evidence="31">
    <location>
        <begin position="190"/>
        <end position="224"/>
    </location>
</feature>
<dbReference type="InterPro" id="IPR008893">
    <property type="entry name" value="WGR_domain"/>
</dbReference>
<evidence type="ECO:0000256" key="19">
    <source>
        <dbReference type="ARBA" id="ARBA00023027"/>
    </source>
</evidence>
<evidence type="ECO:0000256" key="21">
    <source>
        <dbReference type="ARBA" id="ARBA00023163"/>
    </source>
</evidence>
<dbReference type="Pfam" id="PF21728">
    <property type="entry name" value="PADR1_N"/>
    <property type="match status" value="1"/>
</dbReference>
<dbReference type="InterPro" id="IPR012982">
    <property type="entry name" value="PARP1-like_PADR1_Zn_ribbon"/>
</dbReference>
<keyword evidence="22" id="KW-0539">Nucleus</keyword>
<dbReference type="Gene3D" id="3.30.1740.10">
    <property type="entry name" value="Zinc finger, PARP-type"/>
    <property type="match status" value="2"/>
</dbReference>
<sequence length="1020" mass="114969">MSDFKAEYAKSGRASCKGCKGTISQESLRLALMVQSPVFDGKIPNWFHYACFWKRAKCSSHTQIGGFDALRWEDQQKIKERIGGTGGGGGEGEEAVMTSDYKDYTVGYAKSNQSKCRACEEKIGKDELRISKKDYESQRAKMYGPMDQWHHVDCFVENRDDLEFGKEMNVEKMVGWVNVRKEDKDELIKKLGKGEKGKKRKGGDAAGPSQKKPKKTKEETEEEKQLKEQSQLIWKFRDDLQKHVSNNAMKLLLELNGQEIPSGESKLLDTVADCMAFGSLNKCPECKKGQLVYSSVGYRCTGSVTEWTKCQYKTQHPSRKAFKIPKEYYDVEVLKKYKYVKRDRVFPKQVAGDEDDGPVSSSLDSTDSGKTKPLEGMKFVIGKTEKSKGDITKEIQKLGGHVVTKVTSDTAAVISCKAEVTKKSTNIKDAEKANIHVVDEDFLDSVQKGGACLMIQKHNIVSWGTDPSARIVPASSKSMGKSAYRQKQDEKHFTKSMPTTMKMKVKGGAAVDPDSGLEDSAHIVESKGDIFNSVLGLVDVVKGTNSYYKIQALESDKGGAWWLFRAWGRVGTTIGGNKLERCGSQNSVISQFKALFGEKTGNEWEDRKDFKKIQNKFYPLEIDYGDDEDEVKKFDTSSSTSKLAKPVQDLVRLIFDVESMKKAMLEFEIDLKKMPLGKLSKRQIESAYLILTELTKLLEKGGTQTQFLDATNRFYTLVPHDFGMKKPPLLDTDQVIKSKTEMLDNLLEIEIAYSMLKGGTEGEDPIDNHYKKLKTEIVPVEKTSQEFKRLVDYVKNTHAATHNQYDLVVEELHMISTTLWKRYVEYQIHVATHNQYDLVVEEVFKIERQGEAVTYGPFKELHNRKLLWHGSRTTNFAGILSQGLRIAPPEAPVTGYMFGKGIYFADMVSKSANYCRTSKADPTGLMLLCEVALGNPYELLHSEYVSTLPKGKHSTKGIGRNGPDPTMSYKLPDGTEIPMGKGINQPEGNNSSLLYNEFIVYDVAQCNMKYLLRMDFKYKW</sequence>
<accession>A0A6J8EKX9</accession>